<dbReference type="EMBL" id="WNDX01000128">
    <property type="protein sequence ID" value="KAF1041316.1"/>
    <property type="molecule type" value="Genomic_DNA"/>
</dbReference>
<evidence type="ECO:0000313" key="2">
    <source>
        <dbReference type="Proteomes" id="UP000462435"/>
    </source>
</evidence>
<name>A0A7V8JT64_9BURK</name>
<protein>
    <recommendedName>
        <fullName evidence="3">RHS repeat protein</fullName>
    </recommendedName>
</protein>
<comment type="caution">
    <text evidence="1">The sequence shown here is derived from an EMBL/GenBank/DDBJ whole genome shotgun (WGS) entry which is preliminary data.</text>
</comment>
<reference evidence="2" key="1">
    <citation type="journal article" date="2020" name="MBio">
        <title>Horizontal gene transfer to a defensive symbiont with a reduced genome amongst a multipartite beetle microbiome.</title>
        <authorList>
            <person name="Waterworth S.C."/>
            <person name="Florez L.V."/>
            <person name="Rees E.R."/>
            <person name="Hertweck C."/>
            <person name="Kaltenpoth M."/>
            <person name="Kwan J.C."/>
        </authorList>
    </citation>
    <scope>NUCLEOTIDE SEQUENCE [LARGE SCALE GENOMIC DNA]</scope>
</reference>
<evidence type="ECO:0000313" key="1">
    <source>
        <dbReference type="EMBL" id="KAF1041316.1"/>
    </source>
</evidence>
<evidence type="ECO:0008006" key="3">
    <source>
        <dbReference type="Google" id="ProtNLM"/>
    </source>
</evidence>
<accession>A0A7V8JT64</accession>
<organism evidence="1 2">
    <name type="scientific">Herbaspirillum frisingense</name>
    <dbReference type="NCBI Taxonomy" id="92645"/>
    <lineage>
        <taxon>Bacteria</taxon>
        <taxon>Pseudomonadati</taxon>
        <taxon>Pseudomonadota</taxon>
        <taxon>Betaproteobacteria</taxon>
        <taxon>Burkholderiales</taxon>
        <taxon>Oxalobacteraceae</taxon>
        <taxon>Herbaspirillum</taxon>
    </lineage>
</organism>
<gene>
    <name evidence="1" type="ORF">GAK35_03406</name>
</gene>
<sequence length="49" mass="5456">MMDQKSTIIAYNADGTVASITKTDGRLTWVKTFSYTNGQVTAISKWVQQ</sequence>
<dbReference type="Proteomes" id="UP000462435">
    <property type="component" value="Unassembled WGS sequence"/>
</dbReference>
<dbReference type="AlphaFoldDB" id="A0A7V8JT64"/>
<proteinExistence type="predicted"/>